<dbReference type="CDD" id="cd00201">
    <property type="entry name" value="WW"/>
    <property type="match status" value="1"/>
</dbReference>
<keyword evidence="5 6" id="KW-0862">Zinc</keyword>
<protein>
    <submittedName>
        <fullName evidence="10">Zinc finger protein 2</fullName>
    </submittedName>
</protein>
<dbReference type="InterPro" id="IPR000571">
    <property type="entry name" value="Znf_CCCH"/>
</dbReference>
<proteinExistence type="predicted"/>
<dbReference type="PANTHER" id="PTHR47522:SF2">
    <property type="entry name" value="PROTEIN SALVADOR HOMOLOG 1"/>
    <property type="match status" value="1"/>
</dbReference>
<dbReference type="GO" id="GO:0010468">
    <property type="term" value="P:regulation of gene expression"/>
    <property type="evidence" value="ECO:0007669"/>
    <property type="project" value="UniProtKB-ARBA"/>
</dbReference>
<organism evidence="10 11">
    <name type="scientific">Trypanosoma theileri</name>
    <dbReference type="NCBI Taxonomy" id="67003"/>
    <lineage>
        <taxon>Eukaryota</taxon>
        <taxon>Discoba</taxon>
        <taxon>Euglenozoa</taxon>
        <taxon>Kinetoplastea</taxon>
        <taxon>Metakinetoplastina</taxon>
        <taxon>Trypanosomatida</taxon>
        <taxon>Trypanosomatidae</taxon>
        <taxon>Trypanosoma</taxon>
    </lineage>
</organism>
<reference evidence="10 11" key="1">
    <citation type="submission" date="2017-03" db="EMBL/GenBank/DDBJ databases">
        <title>An alternative strategy for trypanosome survival in the mammalian bloodstream revealed through genome and transcriptome analysis of the ubiquitous bovine parasite Trypanosoma (Megatrypanum) theileri.</title>
        <authorList>
            <person name="Kelly S."/>
            <person name="Ivens A."/>
            <person name="Mott A."/>
            <person name="O'Neill E."/>
            <person name="Emms D."/>
            <person name="Macleod O."/>
            <person name="Voorheis P."/>
            <person name="Matthews J."/>
            <person name="Matthews K."/>
            <person name="Carrington M."/>
        </authorList>
    </citation>
    <scope>NUCLEOTIDE SEQUENCE [LARGE SCALE GENOMIC DNA]</scope>
    <source>
        <strain evidence="10">Edinburgh</strain>
    </source>
</reference>
<evidence type="ECO:0000256" key="2">
    <source>
        <dbReference type="ARBA" id="ARBA00022723"/>
    </source>
</evidence>
<feature type="domain" description="WW" evidence="8">
    <location>
        <begin position="19"/>
        <end position="52"/>
    </location>
</feature>
<feature type="zinc finger region" description="C3H1-type" evidence="6">
    <location>
        <begin position="76"/>
        <end position="104"/>
    </location>
</feature>
<dbReference type="EMBL" id="NBCO01000017">
    <property type="protein sequence ID" value="ORC88303.1"/>
    <property type="molecule type" value="Genomic_DNA"/>
</dbReference>
<dbReference type="Pfam" id="PF18044">
    <property type="entry name" value="zf-CCCH_4"/>
    <property type="match status" value="1"/>
</dbReference>
<sequence>MSYPQRFDRGAPAAQYGALHLPIGWQAAYSPEGEVYYIDHNTRTTHWQIPPEVLQRTNQAPGYRVGRVRRGIDQTKLKTKMCMNIQNGGKCTWGDSCAFAHSSDELAVLPHGTGNQRGGDGNPYRMKTTANGTNSNNTNSNGVNDINNNNNTTDGSGSGAHGSGPTNYMEIQQAQQTMMPAQTPAAPAQQQQPQE</sequence>
<accession>A0A1X0NUY8</accession>
<dbReference type="InterPro" id="IPR036855">
    <property type="entry name" value="Znf_CCCH_sf"/>
</dbReference>
<gene>
    <name evidence="10" type="ORF">TM35_000171750</name>
</gene>
<keyword evidence="1" id="KW-0597">Phosphoprotein</keyword>
<dbReference type="GO" id="GO:0060090">
    <property type="term" value="F:molecular adaptor activity"/>
    <property type="evidence" value="ECO:0007669"/>
    <property type="project" value="InterPro"/>
</dbReference>
<dbReference type="OrthoDB" id="2020426at2759"/>
<keyword evidence="2 6" id="KW-0479">Metal-binding</keyword>
<dbReference type="PROSITE" id="PS50020">
    <property type="entry name" value="WW_DOMAIN_2"/>
    <property type="match status" value="1"/>
</dbReference>
<evidence type="ECO:0000256" key="5">
    <source>
        <dbReference type="ARBA" id="ARBA00022833"/>
    </source>
</evidence>
<evidence type="ECO:0000256" key="3">
    <source>
        <dbReference type="ARBA" id="ARBA00022737"/>
    </source>
</evidence>
<evidence type="ECO:0000313" key="11">
    <source>
        <dbReference type="Proteomes" id="UP000192257"/>
    </source>
</evidence>
<dbReference type="GeneID" id="39986034"/>
<keyword evidence="11" id="KW-1185">Reference proteome</keyword>
<dbReference type="GO" id="GO:0051252">
    <property type="term" value="P:regulation of RNA metabolic process"/>
    <property type="evidence" value="ECO:0007669"/>
    <property type="project" value="UniProtKB-ARBA"/>
</dbReference>
<evidence type="ECO:0000259" key="8">
    <source>
        <dbReference type="PROSITE" id="PS50020"/>
    </source>
</evidence>
<comment type="caution">
    <text evidence="10">The sequence shown here is derived from an EMBL/GenBank/DDBJ whole genome shotgun (WGS) entry which is preliminary data.</text>
</comment>
<dbReference type="GO" id="GO:0005829">
    <property type="term" value="C:cytosol"/>
    <property type="evidence" value="ECO:0007669"/>
    <property type="project" value="TreeGrafter"/>
</dbReference>
<feature type="region of interest" description="Disordered" evidence="7">
    <location>
        <begin position="109"/>
        <end position="195"/>
    </location>
</feature>
<dbReference type="FunFam" id="4.10.1000.10:FF:000003">
    <property type="entry name" value="Zinc finger CCCH domain-containing protein"/>
    <property type="match status" value="1"/>
</dbReference>
<dbReference type="SUPFAM" id="SSF51045">
    <property type="entry name" value="WW domain"/>
    <property type="match status" value="1"/>
</dbReference>
<dbReference type="Gene3D" id="2.20.70.10">
    <property type="match status" value="1"/>
</dbReference>
<dbReference type="GO" id="GO:0008285">
    <property type="term" value="P:negative regulation of cell population proliferation"/>
    <property type="evidence" value="ECO:0007669"/>
    <property type="project" value="TreeGrafter"/>
</dbReference>
<evidence type="ECO:0000256" key="6">
    <source>
        <dbReference type="PROSITE-ProRule" id="PRU00723"/>
    </source>
</evidence>
<dbReference type="Gene3D" id="4.10.1000.10">
    <property type="entry name" value="Zinc finger, CCCH-type"/>
    <property type="match status" value="1"/>
</dbReference>
<feature type="compositionally biased region" description="Low complexity" evidence="7">
    <location>
        <begin position="172"/>
        <end position="195"/>
    </location>
</feature>
<evidence type="ECO:0000256" key="1">
    <source>
        <dbReference type="ARBA" id="ARBA00022553"/>
    </source>
</evidence>
<dbReference type="SMART" id="SM00456">
    <property type="entry name" value="WW"/>
    <property type="match status" value="1"/>
</dbReference>
<dbReference type="RefSeq" id="XP_028882369.1">
    <property type="nucleotide sequence ID" value="XM_029026254.1"/>
</dbReference>
<feature type="domain" description="C3H1-type" evidence="9">
    <location>
        <begin position="76"/>
        <end position="104"/>
    </location>
</feature>
<dbReference type="InterPro" id="IPR041367">
    <property type="entry name" value="Znf-CCCH_4"/>
</dbReference>
<dbReference type="Proteomes" id="UP000192257">
    <property type="component" value="Unassembled WGS sequence"/>
</dbReference>
<dbReference type="InterPro" id="IPR001202">
    <property type="entry name" value="WW_dom"/>
</dbReference>
<dbReference type="SUPFAM" id="SSF90229">
    <property type="entry name" value="CCCH zinc finger"/>
    <property type="match status" value="1"/>
</dbReference>
<keyword evidence="3" id="KW-0677">Repeat</keyword>
<dbReference type="InterPro" id="IPR030030">
    <property type="entry name" value="Sav"/>
</dbReference>
<dbReference type="Pfam" id="PF00397">
    <property type="entry name" value="WW"/>
    <property type="match status" value="1"/>
</dbReference>
<dbReference type="VEuPathDB" id="TriTrypDB:TM35_000171750"/>
<dbReference type="PANTHER" id="PTHR47522">
    <property type="entry name" value="SALVADOR FAMILY WW DOMAIN-CONTAINING PROTEIN 1"/>
    <property type="match status" value="1"/>
</dbReference>
<dbReference type="STRING" id="67003.A0A1X0NUY8"/>
<feature type="compositionally biased region" description="Low complexity" evidence="7">
    <location>
        <begin position="131"/>
        <end position="155"/>
    </location>
</feature>
<evidence type="ECO:0000256" key="7">
    <source>
        <dbReference type="SAM" id="MobiDB-lite"/>
    </source>
</evidence>
<evidence type="ECO:0000256" key="4">
    <source>
        <dbReference type="ARBA" id="ARBA00022771"/>
    </source>
</evidence>
<name>A0A1X0NUY8_9TRYP</name>
<evidence type="ECO:0000313" key="10">
    <source>
        <dbReference type="EMBL" id="ORC88303.1"/>
    </source>
</evidence>
<keyword evidence="4 6" id="KW-0863">Zinc-finger</keyword>
<dbReference type="AlphaFoldDB" id="A0A1X0NUY8"/>
<dbReference type="GO" id="GO:0035329">
    <property type="term" value="P:hippo signaling"/>
    <property type="evidence" value="ECO:0007669"/>
    <property type="project" value="InterPro"/>
</dbReference>
<dbReference type="GO" id="GO:0008270">
    <property type="term" value="F:zinc ion binding"/>
    <property type="evidence" value="ECO:0007669"/>
    <property type="project" value="UniProtKB-KW"/>
</dbReference>
<evidence type="ECO:0000259" key="9">
    <source>
        <dbReference type="PROSITE" id="PS50103"/>
    </source>
</evidence>
<dbReference type="PROSITE" id="PS50103">
    <property type="entry name" value="ZF_C3H1"/>
    <property type="match status" value="1"/>
</dbReference>
<dbReference type="InterPro" id="IPR036020">
    <property type="entry name" value="WW_dom_sf"/>
</dbReference>
<dbReference type="FunFam" id="2.20.70.10:FF:000035">
    <property type="entry name" value="Salvador homolog 1 (Drosophila)"/>
    <property type="match status" value="1"/>
</dbReference>